<organism evidence="2 3">
    <name type="scientific">Viridibacillus arvi</name>
    <dbReference type="NCBI Taxonomy" id="263475"/>
    <lineage>
        <taxon>Bacteria</taxon>
        <taxon>Bacillati</taxon>
        <taxon>Bacillota</taxon>
        <taxon>Bacilli</taxon>
        <taxon>Bacillales</taxon>
        <taxon>Caryophanaceae</taxon>
        <taxon>Viridibacillus</taxon>
    </lineage>
</organism>
<dbReference type="RefSeq" id="WP_053415791.1">
    <property type="nucleotide sequence ID" value="NZ_LILB01000001.1"/>
</dbReference>
<keyword evidence="3" id="KW-1185">Reference proteome</keyword>
<reference evidence="3" key="1">
    <citation type="submission" date="2015-08" db="EMBL/GenBank/DDBJ databases">
        <title>Fjat-10028 dsm 16317.</title>
        <authorList>
            <person name="Liu B."/>
            <person name="Wang J."/>
            <person name="Zhu Y."/>
            <person name="Liu G."/>
            <person name="Chen Q."/>
            <person name="Chen Z."/>
            <person name="Lan J."/>
            <person name="Che J."/>
            <person name="Ge C."/>
            <person name="Shi H."/>
            <person name="Pan Z."/>
            <person name="Liu X."/>
        </authorList>
    </citation>
    <scope>NUCLEOTIDE SEQUENCE [LARGE SCALE GENOMIC DNA]</scope>
    <source>
        <strain evidence="3">DSM 16317</strain>
    </source>
</reference>
<dbReference type="InterPro" id="IPR013216">
    <property type="entry name" value="Methyltransf_11"/>
</dbReference>
<gene>
    <name evidence="2" type="ORF">AMD00_04030</name>
</gene>
<keyword evidence="2" id="KW-0489">Methyltransferase</keyword>
<protein>
    <submittedName>
        <fullName evidence="2">Methyltransferase type 11</fullName>
    </submittedName>
</protein>
<keyword evidence="2" id="KW-0808">Transferase</keyword>
<dbReference type="PANTHER" id="PTHR43861:SF1">
    <property type="entry name" value="TRANS-ACONITATE 2-METHYLTRANSFERASE"/>
    <property type="match status" value="1"/>
</dbReference>
<dbReference type="GeneID" id="301135273"/>
<dbReference type="Proteomes" id="UP000036867">
    <property type="component" value="Unassembled WGS sequence"/>
</dbReference>
<dbReference type="CDD" id="cd02440">
    <property type="entry name" value="AdoMet_MTases"/>
    <property type="match status" value="1"/>
</dbReference>
<dbReference type="GO" id="GO:0032259">
    <property type="term" value="P:methylation"/>
    <property type="evidence" value="ECO:0007669"/>
    <property type="project" value="UniProtKB-KW"/>
</dbReference>
<dbReference type="GO" id="GO:0008757">
    <property type="term" value="F:S-adenosylmethionine-dependent methyltransferase activity"/>
    <property type="evidence" value="ECO:0007669"/>
    <property type="project" value="InterPro"/>
</dbReference>
<dbReference type="Gene3D" id="3.40.50.150">
    <property type="entry name" value="Vaccinia Virus protein VP39"/>
    <property type="match status" value="1"/>
</dbReference>
<comment type="caution">
    <text evidence="2">The sequence shown here is derived from an EMBL/GenBank/DDBJ whole genome shotgun (WGS) entry which is preliminary data.</text>
</comment>
<evidence type="ECO:0000313" key="3">
    <source>
        <dbReference type="Proteomes" id="UP000036867"/>
    </source>
</evidence>
<evidence type="ECO:0000259" key="1">
    <source>
        <dbReference type="Pfam" id="PF08241"/>
    </source>
</evidence>
<dbReference type="OrthoDB" id="9760689at2"/>
<dbReference type="SUPFAM" id="SSF53335">
    <property type="entry name" value="S-adenosyl-L-methionine-dependent methyltransferases"/>
    <property type="match status" value="1"/>
</dbReference>
<proteinExistence type="predicted"/>
<dbReference type="PANTHER" id="PTHR43861">
    <property type="entry name" value="TRANS-ACONITATE 2-METHYLTRANSFERASE-RELATED"/>
    <property type="match status" value="1"/>
</dbReference>
<name>A0A0M0LKM8_9BACL</name>
<sequence length="251" mass="28304">MNSTWNATLYDTKHQFVSKYGEGLISFLNPKAGEQILDVGCGTGDLAAQIAESGAKVIGIDQSASMIEQASQKFEHIPFHVKDAQNLGYSNQFDAVFSNAALHWMKSQEKAVASIYEALKDGGRFVAELGGKGNIQSIVEAIQQSFRELGYEYKGEKFPWYFPSVAEYVALLDEYGFNVHYVELYNLPTELSGEDGILNWLTMFSDSLLEHLTSIEKEKVIKRTEEHLKTTLYQDGKWIADYYRLRVLATK</sequence>
<dbReference type="STRING" id="263475.AMD00_04030"/>
<evidence type="ECO:0000313" key="2">
    <source>
        <dbReference type="EMBL" id="KOO51640.1"/>
    </source>
</evidence>
<feature type="domain" description="Methyltransferase type 11" evidence="1">
    <location>
        <begin position="37"/>
        <end position="126"/>
    </location>
</feature>
<dbReference type="Pfam" id="PF08241">
    <property type="entry name" value="Methyltransf_11"/>
    <property type="match status" value="1"/>
</dbReference>
<dbReference type="EMBL" id="LILB01000001">
    <property type="protein sequence ID" value="KOO51640.1"/>
    <property type="molecule type" value="Genomic_DNA"/>
</dbReference>
<dbReference type="InterPro" id="IPR029063">
    <property type="entry name" value="SAM-dependent_MTases_sf"/>
</dbReference>
<accession>A0A0M0LKM8</accession>
<dbReference type="AlphaFoldDB" id="A0A0M0LKM8"/>